<proteinExistence type="predicted"/>
<dbReference type="FunFam" id="1.10.10.10:FF:000027">
    <property type="entry name" value="Heat shock transcription factor 1"/>
    <property type="match status" value="1"/>
</dbReference>
<feature type="compositionally biased region" description="Acidic residues" evidence="6">
    <location>
        <begin position="195"/>
        <end position="209"/>
    </location>
</feature>
<keyword evidence="4" id="KW-0804">Transcription</keyword>
<feature type="compositionally biased region" description="Basic and acidic residues" evidence="6">
    <location>
        <begin position="183"/>
        <end position="194"/>
    </location>
</feature>
<dbReference type="PANTHER" id="PTHR11037:SF20">
    <property type="entry name" value="PROTEIN GRAINYHEAD"/>
    <property type="match status" value="1"/>
</dbReference>
<dbReference type="SMART" id="SM00415">
    <property type="entry name" value="HSF"/>
    <property type="match status" value="1"/>
</dbReference>
<protein>
    <submittedName>
        <fullName evidence="8">Grainyhead-like</fullName>
    </submittedName>
</protein>
<dbReference type="GO" id="GO:0005634">
    <property type="term" value="C:nucleus"/>
    <property type="evidence" value="ECO:0007669"/>
    <property type="project" value="UniProtKB-SubCell"/>
</dbReference>
<feature type="region of interest" description="Disordered" evidence="6">
    <location>
        <begin position="529"/>
        <end position="558"/>
    </location>
</feature>
<feature type="compositionally biased region" description="Low complexity" evidence="6">
    <location>
        <begin position="24"/>
        <end position="40"/>
    </location>
</feature>
<dbReference type="InterPro" id="IPR036388">
    <property type="entry name" value="WH-like_DNA-bd_sf"/>
</dbReference>
<evidence type="ECO:0000256" key="3">
    <source>
        <dbReference type="ARBA" id="ARBA00023125"/>
    </source>
</evidence>
<evidence type="ECO:0000313" key="8">
    <source>
        <dbReference type="EMBL" id="KAG0250041.1"/>
    </source>
</evidence>
<feature type="region of interest" description="Disordered" evidence="6">
    <location>
        <begin position="570"/>
        <end position="639"/>
    </location>
</feature>
<evidence type="ECO:0000259" key="7">
    <source>
        <dbReference type="PROSITE" id="PS51968"/>
    </source>
</evidence>
<sequence>MDRASNVNGDNLACLKLREQAMDTAPSATSVAAAAPESSTLAVESTEDSESKRRHDDHTGSESNGQQMGYQDQHSSVKEEDQNTQTIRRSRSGRLLRSIVQYDERSSRSSSPEPSTHGRRTRSSFQPNNGGRPGGDNREEASEQQHYEGNHLDQQPQDIQSLQQSENIGGENNGQSHEQGPNRLHDGDGNRDELASDGEQDDGYGDDGNNEGSESVDTNSSKNDDGAEPLVVSMYGSPSLVKVRSMFIDKLYKMVEDSSIQHLISWAKEGDMFYVFNCIELSSSVLPKFFKHNNWQSFVRQLNMYGFHKSQYYTISLEDTEEYDGEITSVIKVTFHDASHQRLAARYWSFWLSQQSNPKTARALDIEKASSSGMMEVQSKTFDRISFKWNGKAGAKLMVRFNCLSTDFSRIKGVKGIPLRVHMDTMLDGIGGHGGVISSNGDGSGNGDQQQAMERSFAKIKLFRDKGAERKNKDDHKHLEKMWDKMRGKNADTNPLVSMLAPVQSVSVFTECLDHPEGAGEDETLDLSETLTHDPDTDSGALATSGNNSTGASGTGSSAGTVAGTVAGANASQETSSSSAVESSVALVPATKKRRRAIESGGNSSSNGRQPGAQNQYHHSQVGYPTGSPSSSSELFLDRDPNYVPQSRKKKAVLCLYIKIGGESVYRAVYLEKCTLADLTQKLSEKLEIQSSTISCVYRKATKKELLVRVDDSMVAQMNDELDMVVDYDFNQLDGSVNLTLKY</sequence>
<dbReference type="PROSITE" id="PS51968">
    <property type="entry name" value="GRH_CP2_DB"/>
    <property type="match status" value="1"/>
</dbReference>
<keyword evidence="2" id="KW-0805">Transcription regulation</keyword>
<evidence type="ECO:0000256" key="6">
    <source>
        <dbReference type="SAM" id="MobiDB-lite"/>
    </source>
</evidence>
<dbReference type="Pfam" id="PF04516">
    <property type="entry name" value="CP2"/>
    <property type="match status" value="1"/>
</dbReference>
<dbReference type="GO" id="GO:0001228">
    <property type="term" value="F:DNA-binding transcription activator activity, RNA polymerase II-specific"/>
    <property type="evidence" value="ECO:0007669"/>
    <property type="project" value="TreeGrafter"/>
</dbReference>
<keyword evidence="5" id="KW-0539">Nucleus</keyword>
<keyword evidence="3" id="KW-0238">DNA-binding</keyword>
<dbReference type="InterPro" id="IPR057520">
    <property type="entry name" value="GRHL1/CP2_C"/>
</dbReference>
<dbReference type="AlphaFoldDB" id="A0A9P6TXC6"/>
<dbReference type="GO" id="GO:0000978">
    <property type="term" value="F:RNA polymerase II cis-regulatory region sequence-specific DNA binding"/>
    <property type="evidence" value="ECO:0007669"/>
    <property type="project" value="TreeGrafter"/>
</dbReference>
<feature type="compositionally biased region" description="Basic and acidic residues" evidence="6">
    <location>
        <begin position="135"/>
        <end position="151"/>
    </location>
</feature>
<name>A0A9P6TXC6_9FUNG</name>
<evidence type="ECO:0000256" key="2">
    <source>
        <dbReference type="ARBA" id="ARBA00023015"/>
    </source>
</evidence>
<feature type="compositionally biased region" description="Low complexity" evidence="6">
    <location>
        <begin position="543"/>
        <end position="558"/>
    </location>
</feature>
<dbReference type="InterPro" id="IPR000232">
    <property type="entry name" value="HSF_DNA-bd"/>
</dbReference>
<evidence type="ECO:0000256" key="4">
    <source>
        <dbReference type="ARBA" id="ARBA00023163"/>
    </source>
</evidence>
<comment type="caution">
    <text evidence="8">The sequence shown here is derived from an EMBL/GenBank/DDBJ whole genome shotgun (WGS) entry which is preliminary data.</text>
</comment>
<feature type="domain" description="Grh/CP2 DB" evidence="7">
    <location>
        <begin position="269"/>
        <end position="526"/>
    </location>
</feature>
<accession>A0A9P6TXC6</accession>
<reference evidence="8" key="1">
    <citation type="journal article" date="2020" name="Fungal Divers.">
        <title>Resolving the Mortierellaceae phylogeny through synthesis of multi-gene phylogenetics and phylogenomics.</title>
        <authorList>
            <person name="Vandepol N."/>
            <person name="Liber J."/>
            <person name="Desiro A."/>
            <person name="Na H."/>
            <person name="Kennedy M."/>
            <person name="Barry K."/>
            <person name="Grigoriev I.V."/>
            <person name="Miller A.N."/>
            <person name="O'Donnell K."/>
            <person name="Stajich J.E."/>
            <person name="Bonito G."/>
        </authorList>
    </citation>
    <scope>NUCLEOTIDE SEQUENCE</scope>
    <source>
        <strain evidence="8">KOD948</strain>
    </source>
</reference>
<dbReference type="InterPro" id="IPR040167">
    <property type="entry name" value="TF_CP2-like"/>
</dbReference>
<evidence type="ECO:0000256" key="1">
    <source>
        <dbReference type="ARBA" id="ARBA00004123"/>
    </source>
</evidence>
<feature type="compositionally biased region" description="Basic and acidic residues" evidence="6">
    <location>
        <begin position="49"/>
        <end position="60"/>
    </location>
</feature>
<dbReference type="OrthoDB" id="7680836at2759"/>
<feature type="compositionally biased region" description="Low complexity" evidence="6">
    <location>
        <begin position="570"/>
        <end position="586"/>
    </location>
</feature>
<dbReference type="Pfam" id="PF25416">
    <property type="entry name" value="GRHL1_C"/>
    <property type="match status" value="1"/>
</dbReference>
<comment type="subcellular location">
    <subcellularLocation>
        <location evidence="1">Nucleus</location>
    </subcellularLocation>
</comment>
<dbReference type="InterPro" id="IPR007604">
    <property type="entry name" value="CP2"/>
</dbReference>
<feature type="region of interest" description="Disordered" evidence="6">
    <location>
        <begin position="23"/>
        <end position="230"/>
    </location>
</feature>
<dbReference type="Gene3D" id="1.10.10.10">
    <property type="entry name" value="Winged helix-like DNA-binding domain superfamily/Winged helix DNA-binding domain"/>
    <property type="match status" value="1"/>
</dbReference>
<feature type="compositionally biased region" description="Low complexity" evidence="6">
    <location>
        <begin position="152"/>
        <end position="165"/>
    </location>
</feature>
<feature type="compositionally biased region" description="Polar residues" evidence="6">
    <location>
        <begin position="61"/>
        <end position="74"/>
    </location>
</feature>
<organism evidence="8 9">
    <name type="scientific">Mortierella polycephala</name>
    <dbReference type="NCBI Taxonomy" id="41804"/>
    <lineage>
        <taxon>Eukaryota</taxon>
        <taxon>Fungi</taxon>
        <taxon>Fungi incertae sedis</taxon>
        <taxon>Mucoromycota</taxon>
        <taxon>Mortierellomycotina</taxon>
        <taxon>Mortierellomycetes</taxon>
        <taxon>Mortierellales</taxon>
        <taxon>Mortierellaceae</taxon>
        <taxon>Mortierella</taxon>
    </lineage>
</organism>
<keyword evidence="9" id="KW-1185">Reference proteome</keyword>
<evidence type="ECO:0000313" key="9">
    <source>
        <dbReference type="Proteomes" id="UP000726737"/>
    </source>
</evidence>
<dbReference type="Proteomes" id="UP000726737">
    <property type="component" value="Unassembled WGS sequence"/>
</dbReference>
<evidence type="ECO:0000256" key="5">
    <source>
        <dbReference type="ARBA" id="ARBA00023242"/>
    </source>
</evidence>
<gene>
    <name evidence="8" type="primary">GRHL1</name>
    <name evidence="8" type="ORF">BG011_008704</name>
</gene>
<dbReference type="EMBL" id="JAAAJA010000732">
    <property type="protein sequence ID" value="KAG0250041.1"/>
    <property type="molecule type" value="Genomic_DNA"/>
</dbReference>
<dbReference type="PRINTS" id="PR00056">
    <property type="entry name" value="HSFDOMAIN"/>
</dbReference>
<feature type="compositionally biased region" description="Polar residues" evidence="6">
    <location>
        <begin position="601"/>
        <end position="619"/>
    </location>
</feature>
<dbReference type="SUPFAM" id="SSF46785">
    <property type="entry name" value="Winged helix' DNA-binding domain"/>
    <property type="match status" value="1"/>
</dbReference>
<dbReference type="PANTHER" id="PTHR11037">
    <property type="entry name" value="TRANSCRIPTION FACTOR CP2"/>
    <property type="match status" value="1"/>
</dbReference>
<dbReference type="InterPro" id="IPR036390">
    <property type="entry name" value="WH_DNA-bd_sf"/>
</dbReference>